<dbReference type="PANTHER" id="PTHR24252">
    <property type="entry name" value="ACROSIN-RELATED"/>
    <property type="match status" value="1"/>
</dbReference>
<dbReference type="PRINTS" id="PR00722">
    <property type="entry name" value="CHYMOTRYPSIN"/>
</dbReference>
<proteinExistence type="predicted"/>
<keyword evidence="2" id="KW-0964">Secreted</keyword>
<dbReference type="Gene3D" id="2.40.10.10">
    <property type="entry name" value="Trypsin-like serine proteases"/>
    <property type="match status" value="1"/>
</dbReference>
<dbReference type="CDD" id="cd00190">
    <property type="entry name" value="Tryp_SPc"/>
    <property type="match status" value="1"/>
</dbReference>
<dbReference type="InterPro" id="IPR018114">
    <property type="entry name" value="TRYPSIN_HIS"/>
</dbReference>
<dbReference type="OrthoDB" id="10061449at2759"/>
<dbReference type="PROSITE" id="PS00135">
    <property type="entry name" value="TRYPSIN_SER"/>
    <property type="match status" value="1"/>
</dbReference>
<dbReference type="Proteomes" id="UP001153709">
    <property type="component" value="Chromosome 3"/>
</dbReference>
<dbReference type="AlphaFoldDB" id="A0A9N9XAR4"/>
<protein>
    <recommendedName>
        <fullName evidence="8">Peptidase S1 domain-containing protein</fullName>
    </recommendedName>
</protein>
<dbReference type="PANTHER" id="PTHR24252:SF17">
    <property type="entry name" value="SUPPRESSOR OF TUMORIGENICITY 14 PROTEIN HOMOLOG-RELATED"/>
    <property type="match status" value="1"/>
</dbReference>
<evidence type="ECO:0000256" key="3">
    <source>
        <dbReference type="ARBA" id="ARBA00022670"/>
    </source>
</evidence>
<evidence type="ECO:0000313" key="10">
    <source>
        <dbReference type="Proteomes" id="UP001153709"/>
    </source>
</evidence>
<feature type="domain" description="Peptidase S1" evidence="8">
    <location>
        <begin position="30"/>
        <end position="259"/>
    </location>
</feature>
<dbReference type="Pfam" id="PF00089">
    <property type="entry name" value="Trypsin"/>
    <property type="match status" value="1"/>
</dbReference>
<name>A0A9N9XAR4_DIABA</name>
<keyword evidence="5 7" id="KW-0720">Serine protease</keyword>
<evidence type="ECO:0000256" key="7">
    <source>
        <dbReference type="RuleBase" id="RU363034"/>
    </source>
</evidence>
<keyword evidence="3 7" id="KW-0645">Protease</keyword>
<evidence type="ECO:0000259" key="8">
    <source>
        <dbReference type="PROSITE" id="PS50240"/>
    </source>
</evidence>
<dbReference type="PROSITE" id="PS50240">
    <property type="entry name" value="TRYPSIN_DOM"/>
    <property type="match status" value="1"/>
</dbReference>
<evidence type="ECO:0000256" key="1">
    <source>
        <dbReference type="ARBA" id="ARBA00004613"/>
    </source>
</evidence>
<dbReference type="InterPro" id="IPR033116">
    <property type="entry name" value="TRYPSIN_SER"/>
</dbReference>
<dbReference type="PROSITE" id="PS00134">
    <property type="entry name" value="TRYPSIN_HIS"/>
    <property type="match status" value="1"/>
</dbReference>
<dbReference type="GO" id="GO:0004252">
    <property type="term" value="F:serine-type endopeptidase activity"/>
    <property type="evidence" value="ECO:0007669"/>
    <property type="project" value="InterPro"/>
</dbReference>
<keyword evidence="4 7" id="KW-0378">Hydrolase</keyword>
<evidence type="ECO:0000256" key="4">
    <source>
        <dbReference type="ARBA" id="ARBA00022801"/>
    </source>
</evidence>
<dbReference type="SMART" id="SM00020">
    <property type="entry name" value="Tryp_SPc"/>
    <property type="match status" value="1"/>
</dbReference>
<dbReference type="InterPro" id="IPR001254">
    <property type="entry name" value="Trypsin_dom"/>
</dbReference>
<gene>
    <name evidence="9" type="ORF">DIABBA_LOCUS5353</name>
</gene>
<evidence type="ECO:0000256" key="5">
    <source>
        <dbReference type="ARBA" id="ARBA00022825"/>
    </source>
</evidence>
<dbReference type="FunFam" id="2.40.10.10:FF:000047">
    <property type="entry name" value="Trypsin eta"/>
    <property type="match status" value="1"/>
</dbReference>
<dbReference type="InterPro" id="IPR009003">
    <property type="entry name" value="Peptidase_S1_PA"/>
</dbReference>
<evidence type="ECO:0000256" key="2">
    <source>
        <dbReference type="ARBA" id="ARBA00022525"/>
    </source>
</evidence>
<dbReference type="GO" id="GO:0005576">
    <property type="term" value="C:extracellular region"/>
    <property type="evidence" value="ECO:0007669"/>
    <property type="project" value="UniProtKB-SubCell"/>
</dbReference>
<dbReference type="SUPFAM" id="SSF50494">
    <property type="entry name" value="Trypsin-like serine proteases"/>
    <property type="match status" value="1"/>
</dbReference>
<dbReference type="EMBL" id="OU898278">
    <property type="protein sequence ID" value="CAG9831792.1"/>
    <property type="molecule type" value="Genomic_DNA"/>
</dbReference>
<keyword evidence="10" id="KW-1185">Reference proteome</keyword>
<keyword evidence="6" id="KW-1015">Disulfide bond</keyword>
<evidence type="ECO:0000313" key="9">
    <source>
        <dbReference type="EMBL" id="CAG9831792.1"/>
    </source>
</evidence>
<accession>A0A9N9XAR4</accession>
<sequence length="261" mass="28885">MIMKNLLAYFLFLGAIFCVIKGSFLRNYQIARGRDAVEGQFPYQVSIEGLRDGSYKSFCGGSIISPNWIVTAGHCWLDNTNPDVRIVAGIIKISETSEYMQVRTIAEYYVHEDYHGGPTPNDIMVMKVNKPFVFNDRVKPINLPEQNFETIGEALTSGWGVTDKEPEPDNLQWQLTQISDGQTCLDQLGNQLFNETTNVCTENINPGEGTCSGDSGGPLAQHSTLIGVVSWGSADCGSDIPSVFSKVSNYIDWIKKHVSEL</sequence>
<evidence type="ECO:0000256" key="6">
    <source>
        <dbReference type="ARBA" id="ARBA00023157"/>
    </source>
</evidence>
<comment type="subcellular location">
    <subcellularLocation>
        <location evidence="1">Secreted</location>
    </subcellularLocation>
</comment>
<dbReference type="GO" id="GO:0016485">
    <property type="term" value="P:protein processing"/>
    <property type="evidence" value="ECO:0007669"/>
    <property type="project" value="UniProtKB-ARBA"/>
</dbReference>
<reference evidence="9" key="1">
    <citation type="submission" date="2022-01" db="EMBL/GenBank/DDBJ databases">
        <authorList>
            <person name="King R."/>
        </authorList>
    </citation>
    <scope>NUCLEOTIDE SEQUENCE</scope>
</reference>
<dbReference type="InterPro" id="IPR043504">
    <property type="entry name" value="Peptidase_S1_PA_chymotrypsin"/>
</dbReference>
<organism evidence="9 10">
    <name type="scientific">Diabrotica balteata</name>
    <name type="common">Banded cucumber beetle</name>
    <dbReference type="NCBI Taxonomy" id="107213"/>
    <lineage>
        <taxon>Eukaryota</taxon>
        <taxon>Metazoa</taxon>
        <taxon>Ecdysozoa</taxon>
        <taxon>Arthropoda</taxon>
        <taxon>Hexapoda</taxon>
        <taxon>Insecta</taxon>
        <taxon>Pterygota</taxon>
        <taxon>Neoptera</taxon>
        <taxon>Endopterygota</taxon>
        <taxon>Coleoptera</taxon>
        <taxon>Polyphaga</taxon>
        <taxon>Cucujiformia</taxon>
        <taxon>Chrysomeloidea</taxon>
        <taxon>Chrysomelidae</taxon>
        <taxon>Galerucinae</taxon>
        <taxon>Diabroticina</taxon>
        <taxon>Diabroticites</taxon>
        <taxon>Diabrotica</taxon>
    </lineage>
</organism>
<dbReference type="InterPro" id="IPR001314">
    <property type="entry name" value="Peptidase_S1A"/>
</dbReference>